<dbReference type="InterPro" id="IPR003658">
    <property type="entry name" value="Anti-sigma_ant"/>
</dbReference>
<dbReference type="NCBIfam" id="TIGR00377">
    <property type="entry name" value="ant_ant_sig"/>
    <property type="match status" value="1"/>
</dbReference>
<organism evidence="5 6">
    <name type="scientific">Nocardia rhizosphaerihabitans</name>
    <dbReference type="NCBI Taxonomy" id="1691570"/>
    <lineage>
        <taxon>Bacteria</taxon>
        <taxon>Bacillati</taxon>
        <taxon>Actinomycetota</taxon>
        <taxon>Actinomycetes</taxon>
        <taxon>Mycobacteriales</taxon>
        <taxon>Nocardiaceae</taxon>
        <taxon>Nocardia</taxon>
    </lineage>
</organism>
<evidence type="ECO:0000259" key="4">
    <source>
        <dbReference type="PROSITE" id="PS50801"/>
    </source>
</evidence>
<protein>
    <recommendedName>
        <fullName evidence="2">Anti-sigma factor antagonist</fullName>
    </recommendedName>
</protein>
<evidence type="ECO:0000256" key="1">
    <source>
        <dbReference type="ARBA" id="ARBA00009013"/>
    </source>
</evidence>
<dbReference type="InterPro" id="IPR002645">
    <property type="entry name" value="STAS_dom"/>
</dbReference>
<dbReference type="RefSeq" id="WP_189029053.1">
    <property type="nucleotide sequence ID" value="NZ_BMNE01000003.1"/>
</dbReference>
<dbReference type="PROSITE" id="PS50801">
    <property type="entry name" value="STAS"/>
    <property type="match status" value="1"/>
</dbReference>
<dbReference type="Gene3D" id="3.30.750.24">
    <property type="entry name" value="STAS domain"/>
    <property type="match status" value="1"/>
</dbReference>
<proteinExistence type="inferred from homology"/>
<evidence type="ECO:0000256" key="2">
    <source>
        <dbReference type="RuleBase" id="RU003749"/>
    </source>
</evidence>
<dbReference type="InterPro" id="IPR036513">
    <property type="entry name" value="STAS_dom_sf"/>
</dbReference>
<dbReference type="PANTHER" id="PTHR33495:SF2">
    <property type="entry name" value="ANTI-SIGMA FACTOR ANTAGONIST TM_1081-RELATED"/>
    <property type="match status" value="1"/>
</dbReference>
<feature type="compositionally biased region" description="Pro residues" evidence="3">
    <location>
        <begin position="140"/>
        <end position="153"/>
    </location>
</feature>
<feature type="domain" description="STAS" evidence="4">
    <location>
        <begin position="32"/>
        <end position="132"/>
    </location>
</feature>
<dbReference type="Pfam" id="PF01740">
    <property type="entry name" value="STAS"/>
    <property type="match status" value="1"/>
</dbReference>
<accession>A0ABQ2KG69</accession>
<comment type="caution">
    <text evidence="5">The sequence shown here is derived from an EMBL/GenBank/DDBJ whole genome shotgun (WGS) entry which is preliminary data.</text>
</comment>
<dbReference type="PANTHER" id="PTHR33495">
    <property type="entry name" value="ANTI-SIGMA FACTOR ANTAGONIST TM_1081-RELATED-RELATED"/>
    <property type="match status" value="1"/>
</dbReference>
<dbReference type="EMBL" id="BMNE01000003">
    <property type="protein sequence ID" value="GGN82510.1"/>
    <property type="molecule type" value="Genomic_DNA"/>
</dbReference>
<keyword evidence="6" id="KW-1185">Reference proteome</keyword>
<name>A0ABQ2KG69_9NOCA</name>
<gene>
    <name evidence="5" type="ORF">GCM10011610_33950</name>
</gene>
<evidence type="ECO:0000313" key="6">
    <source>
        <dbReference type="Proteomes" id="UP000658127"/>
    </source>
</evidence>
<reference evidence="6" key="1">
    <citation type="journal article" date="2019" name="Int. J. Syst. Evol. Microbiol.">
        <title>The Global Catalogue of Microorganisms (GCM) 10K type strain sequencing project: providing services to taxonomists for standard genome sequencing and annotation.</title>
        <authorList>
            <consortium name="The Broad Institute Genomics Platform"/>
            <consortium name="The Broad Institute Genome Sequencing Center for Infectious Disease"/>
            <person name="Wu L."/>
            <person name="Ma J."/>
        </authorList>
    </citation>
    <scope>NUCLEOTIDE SEQUENCE [LARGE SCALE GENOMIC DNA]</scope>
    <source>
        <strain evidence="6">CGMCC 4.7329</strain>
    </source>
</reference>
<dbReference type="CDD" id="cd07043">
    <property type="entry name" value="STAS_anti-anti-sigma_factors"/>
    <property type="match status" value="1"/>
</dbReference>
<feature type="region of interest" description="Disordered" evidence="3">
    <location>
        <begin position="132"/>
        <end position="165"/>
    </location>
</feature>
<sequence length="165" mass="17572">MDTTNSSRGDDQPVDLATRLRAETVLGGAATVLRVYGEIDACTAARWRDILDDAVRTAGDRGHLVVDISDVTFMSCRAIFDMAACAKAYRCGGARMSVINPAPSTIDRIVTAAGLTEWLPLYTDLADATGARPALTDPAARPPSEYPTRPEPGVPKSATTRFGFP</sequence>
<dbReference type="Proteomes" id="UP000658127">
    <property type="component" value="Unassembled WGS sequence"/>
</dbReference>
<evidence type="ECO:0000313" key="5">
    <source>
        <dbReference type="EMBL" id="GGN82510.1"/>
    </source>
</evidence>
<evidence type="ECO:0000256" key="3">
    <source>
        <dbReference type="SAM" id="MobiDB-lite"/>
    </source>
</evidence>
<dbReference type="SUPFAM" id="SSF52091">
    <property type="entry name" value="SpoIIaa-like"/>
    <property type="match status" value="1"/>
</dbReference>
<comment type="similarity">
    <text evidence="1 2">Belongs to the anti-sigma-factor antagonist family.</text>
</comment>